<name>A0A0F8ZYY5_9ZZZZ</name>
<proteinExistence type="predicted"/>
<accession>A0A0F8ZYY5</accession>
<protein>
    <submittedName>
        <fullName evidence="1">Uncharacterized protein</fullName>
    </submittedName>
</protein>
<evidence type="ECO:0000313" key="1">
    <source>
        <dbReference type="EMBL" id="KKK99187.1"/>
    </source>
</evidence>
<reference evidence="1" key="1">
    <citation type="journal article" date="2015" name="Nature">
        <title>Complex archaea that bridge the gap between prokaryotes and eukaryotes.</title>
        <authorList>
            <person name="Spang A."/>
            <person name="Saw J.H."/>
            <person name="Jorgensen S.L."/>
            <person name="Zaremba-Niedzwiedzka K."/>
            <person name="Martijn J."/>
            <person name="Lind A.E."/>
            <person name="van Eijk R."/>
            <person name="Schleper C."/>
            <person name="Guy L."/>
            <person name="Ettema T.J."/>
        </authorList>
    </citation>
    <scope>NUCLEOTIDE SEQUENCE</scope>
</reference>
<gene>
    <name evidence="1" type="ORF">LCGC14_2635220</name>
</gene>
<organism evidence="1">
    <name type="scientific">marine sediment metagenome</name>
    <dbReference type="NCBI Taxonomy" id="412755"/>
    <lineage>
        <taxon>unclassified sequences</taxon>
        <taxon>metagenomes</taxon>
        <taxon>ecological metagenomes</taxon>
    </lineage>
</organism>
<dbReference type="AlphaFoldDB" id="A0A0F8ZYY5"/>
<comment type="caution">
    <text evidence="1">The sequence shown here is derived from an EMBL/GenBank/DDBJ whole genome shotgun (WGS) entry which is preliminary data.</text>
</comment>
<sequence>YGHIKGQSVRFVSGHNNARGAAHHNWRGGRKKHGVGYIDRYIAPGHYLLEHRVLAVQARGGRPLPPRAEVHHINANRADNWGRNLVVCQDRAYHFLLERRTRALRACGHANWHKCRGCKQWDDPRNLYLEPNSPKAIHHSCNAEYQRQRRAKQRRMKAETE</sequence>
<dbReference type="EMBL" id="LAZR01045305">
    <property type="protein sequence ID" value="KKK99187.1"/>
    <property type="molecule type" value="Genomic_DNA"/>
</dbReference>
<dbReference type="InterPro" id="IPR044925">
    <property type="entry name" value="His-Me_finger_sf"/>
</dbReference>
<feature type="non-terminal residue" evidence="1">
    <location>
        <position position="1"/>
    </location>
</feature>
<dbReference type="SUPFAM" id="SSF54060">
    <property type="entry name" value="His-Me finger endonucleases"/>
    <property type="match status" value="1"/>
</dbReference>